<proteinExistence type="inferred from homology"/>
<gene>
    <name evidence="7" type="ORF">SAMN06265827_10778</name>
</gene>
<organism evidence="7 8">
    <name type="scientific">Orenia metallireducens</name>
    <dbReference type="NCBI Taxonomy" id="1413210"/>
    <lineage>
        <taxon>Bacteria</taxon>
        <taxon>Bacillati</taxon>
        <taxon>Bacillota</taxon>
        <taxon>Clostridia</taxon>
        <taxon>Halanaerobiales</taxon>
        <taxon>Halobacteroidaceae</taxon>
        <taxon>Orenia</taxon>
    </lineage>
</organism>
<comment type="cofactor">
    <cofactor evidence="1">
        <name>Zn(2+)</name>
        <dbReference type="ChEBI" id="CHEBI:29105"/>
    </cofactor>
</comment>
<evidence type="ECO:0000259" key="6">
    <source>
        <dbReference type="Pfam" id="PF07687"/>
    </source>
</evidence>
<dbReference type="RefSeq" id="WP_097017266.1">
    <property type="nucleotide sequence ID" value="NZ_OBDZ01000007.1"/>
</dbReference>
<dbReference type="NCBIfam" id="NF009555">
    <property type="entry name" value="PRK13004.1"/>
    <property type="match status" value="1"/>
</dbReference>
<evidence type="ECO:0000313" key="7">
    <source>
        <dbReference type="EMBL" id="SNY22547.1"/>
    </source>
</evidence>
<protein>
    <submittedName>
        <fullName evidence="7">Putative selenium metabolism hydrolase</fullName>
    </submittedName>
</protein>
<dbReference type="InterPro" id="IPR011650">
    <property type="entry name" value="Peptidase_M20_dimer"/>
</dbReference>
<dbReference type="SUPFAM" id="SSF53187">
    <property type="entry name" value="Zn-dependent exopeptidases"/>
    <property type="match status" value="1"/>
</dbReference>
<dbReference type="PANTHER" id="PTHR43808">
    <property type="entry name" value="ACETYLORNITHINE DEACETYLASE"/>
    <property type="match status" value="1"/>
</dbReference>
<evidence type="ECO:0000256" key="5">
    <source>
        <dbReference type="ARBA" id="ARBA00022833"/>
    </source>
</evidence>
<sequence>MGQKLSIDNLIKKCQRFISFPGESGQEKEAAAYLKEVMKELGFDRVWIDDWGNTIGVIEGQGTEKILLQGHMDTVGVENQELWSVNPYGGVIKDGKLYGRGTSDMRTAIMTMAFAAASFIPCKEDLQGDIIVAGTVHEEIFEGVAQGKVVDQVDPDLVIIGEATNLNLAIGQRGRAEIQVTTYGKSAHSANPQEGVNAVKQMMKFLAEVEQLELPVDDFLGEAILELTDIHSRPYPGRSVVPEECLATFDRRLLVGESEESVLAPLEEISDNLSKRDKTFKAEVKLVEAEVDCYTGNTLASKRFFPAWKYSQEDSFVKEAYQALQDSGLKSQISHYSFCTDGSQSAGIRQIPTIGFGPSVEKLAHVVDEYVELTELEGAYRGYVAILKKFLAEDSNYEDLD</sequence>
<evidence type="ECO:0000256" key="4">
    <source>
        <dbReference type="ARBA" id="ARBA00022801"/>
    </source>
</evidence>
<keyword evidence="4 7" id="KW-0378">Hydrolase</keyword>
<dbReference type="SUPFAM" id="SSF55031">
    <property type="entry name" value="Bacterial exopeptidase dimerisation domain"/>
    <property type="match status" value="1"/>
</dbReference>
<keyword evidence="5" id="KW-0862">Zinc</keyword>
<dbReference type="AlphaFoldDB" id="A0A285GG48"/>
<keyword evidence="3" id="KW-0479">Metal-binding</keyword>
<name>A0A285GG48_9FIRM</name>
<dbReference type="PANTHER" id="PTHR43808:SF8">
    <property type="entry name" value="PEPTIDASE M20 DIMERISATION DOMAIN-CONTAINING PROTEIN"/>
    <property type="match status" value="1"/>
</dbReference>
<dbReference type="Pfam" id="PF01546">
    <property type="entry name" value="Peptidase_M20"/>
    <property type="match status" value="1"/>
</dbReference>
<keyword evidence="8" id="KW-1185">Reference proteome</keyword>
<evidence type="ECO:0000256" key="2">
    <source>
        <dbReference type="ARBA" id="ARBA00006247"/>
    </source>
</evidence>
<dbReference type="GO" id="GO:0016787">
    <property type="term" value="F:hydrolase activity"/>
    <property type="evidence" value="ECO:0007669"/>
    <property type="project" value="UniProtKB-KW"/>
</dbReference>
<dbReference type="GO" id="GO:0046872">
    <property type="term" value="F:metal ion binding"/>
    <property type="evidence" value="ECO:0007669"/>
    <property type="project" value="UniProtKB-KW"/>
</dbReference>
<evidence type="ECO:0000256" key="1">
    <source>
        <dbReference type="ARBA" id="ARBA00001947"/>
    </source>
</evidence>
<dbReference type="Gene3D" id="3.40.630.10">
    <property type="entry name" value="Zn peptidases"/>
    <property type="match status" value="1"/>
</dbReference>
<dbReference type="InterPro" id="IPR002933">
    <property type="entry name" value="Peptidase_M20"/>
</dbReference>
<reference evidence="8" key="1">
    <citation type="submission" date="2017-09" db="EMBL/GenBank/DDBJ databases">
        <authorList>
            <person name="Varghese N."/>
            <person name="Submissions S."/>
        </authorList>
    </citation>
    <scope>NUCLEOTIDE SEQUENCE [LARGE SCALE GENOMIC DNA]</scope>
    <source>
        <strain evidence="8">MSL47</strain>
    </source>
</reference>
<dbReference type="Gene3D" id="3.30.70.360">
    <property type="match status" value="1"/>
</dbReference>
<evidence type="ECO:0000256" key="3">
    <source>
        <dbReference type="ARBA" id="ARBA00022723"/>
    </source>
</evidence>
<accession>A0A285GG48</accession>
<dbReference type="Pfam" id="PF07687">
    <property type="entry name" value="M20_dimer"/>
    <property type="match status" value="1"/>
</dbReference>
<evidence type="ECO:0000313" key="8">
    <source>
        <dbReference type="Proteomes" id="UP000219573"/>
    </source>
</evidence>
<comment type="similarity">
    <text evidence="2">Belongs to the peptidase M20A family.</text>
</comment>
<dbReference type="Proteomes" id="UP000219573">
    <property type="component" value="Unassembled WGS sequence"/>
</dbReference>
<dbReference type="InterPro" id="IPR036264">
    <property type="entry name" value="Bact_exopeptidase_dim_dom"/>
</dbReference>
<dbReference type="EMBL" id="OBDZ01000007">
    <property type="protein sequence ID" value="SNY22547.1"/>
    <property type="molecule type" value="Genomic_DNA"/>
</dbReference>
<feature type="domain" description="Peptidase M20 dimerisation" evidence="6">
    <location>
        <begin position="170"/>
        <end position="277"/>
    </location>
</feature>
<dbReference type="InterPro" id="IPR050072">
    <property type="entry name" value="Peptidase_M20A"/>
</dbReference>